<dbReference type="PROSITE" id="PS00107">
    <property type="entry name" value="PROTEIN_KINASE_ATP"/>
    <property type="match status" value="1"/>
</dbReference>
<evidence type="ECO:0000313" key="12">
    <source>
        <dbReference type="Proteomes" id="UP001187734"/>
    </source>
</evidence>
<evidence type="ECO:0000256" key="5">
    <source>
        <dbReference type="ARBA" id="ARBA00022777"/>
    </source>
</evidence>
<dbReference type="GO" id="GO:0050684">
    <property type="term" value="P:regulation of mRNA processing"/>
    <property type="evidence" value="ECO:0007669"/>
    <property type="project" value="TreeGrafter"/>
</dbReference>
<comment type="catalytic activity">
    <reaction evidence="8">
        <text>L-seryl-[protein] + ATP = O-phospho-L-seryl-[protein] + ADP + H(+)</text>
        <dbReference type="Rhea" id="RHEA:17989"/>
        <dbReference type="Rhea" id="RHEA-COMP:9863"/>
        <dbReference type="Rhea" id="RHEA-COMP:11604"/>
        <dbReference type="ChEBI" id="CHEBI:15378"/>
        <dbReference type="ChEBI" id="CHEBI:29999"/>
        <dbReference type="ChEBI" id="CHEBI:30616"/>
        <dbReference type="ChEBI" id="CHEBI:83421"/>
        <dbReference type="ChEBI" id="CHEBI:456216"/>
        <dbReference type="EC" id="2.7.11.1"/>
    </reaction>
</comment>
<keyword evidence="6 9" id="KW-0067">ATP-binding</keyword>
<dbReference type="Pfam" id="PF00069">
    <property type="entry name" value="Pkinase"/>
    <property type="match status" value="2"/>
</dbReference>
<dbReference type="GO" id="GO:0005524">
    <property type="term" value="F:ATP binding"/>
    <property type="evidence" value="ECO:0007669"/>
    <property type="project" value="UniProtKB-UniRule"/>
</dbReference>
<dbReference type="SMART" id="SM00220">
    <property type="entry name" value="S_TKc"/>
    <property type="match status" value="1"/>
</dbReference>
<proteinExistence type="predicted"/>
<evidence type="ECO:0000313" key="11">
    <source>
        <dbReference type="EMBL" id="SPJ91022.1"/>
    </source>
</evidence>
<keyword evidence="5 11" id="KW-0418">Kinase</keyword>
<feature type="binding site" evidence="9">
    <location>
        <position position="66"/>
    </location>
    <ligand>
        <name>ATP</name>
        <dbReference type="ChEBI" id="CHEBI:30616"/>
    </ligand>
</feature>
<dbReference type="Proteomes" id="UP001187734">
    <property type="component" value="Unassembled WGS sequence"/>
</dbReference>
<keyword evidence="2" id="KW-0723">Serine/threonine-protein kinase</keyword>
<name>A0AAE8SPW8_9HYPO</name>
<evidence type="ECO:0000256" key="4">
    <source>
        <dbReference type="ARBA" id="ARBA00022741"/>
    </source>
</evidence>
<dbReference type="GO" id="GO:0004674">
    <property type="term" value="F:protein serine/threonine kinase activity"/>
    <property type="evidence" value="ECO:0007669"/>
    <property type="project" value="UniProtKB-KW"/>
</dbReference>
<dbReference type="Gene3D" id="1.10.510.10">
    <property type="entry name" value="Transferase(Phosphotransferase) domain 1"/>
    <property type="match status" value="1"/>
</dbReference>
<dbReference type="InterPro" id="IPR011009">
    <property type="entry name" value="Kinase-like_dom_sf"/>
</dbReference>
<sequence>MEGLAYHCDIDAEPLHRYKPGGYHPLALGEVLNNGRYKIIHKLGWGGYSTIWAAKDQQTGRYVAVKIAISEAEKTNEYKVLQAISALPKHHPGFSHVNQLLDSFTLVGPNGSHDCLVLEIVGPSVADIVDGYCKDDRLSSKLARVFSKQALQGLDFLAQNNIGHGDLHTRNLALQVPGLEFLAEKDFLTKLREPEMGLVTRVDGKPVEHNLPTHLVRPALFRIKELLSSPVVKIIDFGEAFFNSDAPSTLHTPLSVRAPEVVFGDPLDHRVDLWSAGCLIFELITGQPPFDSMMITPPNLVSQMIGITSDELPSRWQAKWKEMNSGKITQPEVYSTLKEWMQEVYFDDDREAEFTEEDILRAAELIDRMLKMEPSLRAIPVEILSGTWFD</sequence>
<comment type="caution">
    <text evidence="11">The sequence shown here is derived from an EMBL/GenBank/DDBJ whole genome shotgun (WGS) entry which is preliminary data.</text>
</comment>
<evidence type="ECO:0000256" key="8">
    <source>
        <dbReference type="ARBA" id="ARBA00048679"/>
    </source>
</evidence>
<dbReference type="EMBL" id="ONZP01000811">
    <property type="protein sequence ID" value="SPJ91022.1"/>
    <property type="molecule type" value="Genomic_DNA"/>
</dbReference>
<accession>A0AAE8SPW8</accession>
<keyword evidence="3" id="KW-0808">Transferase</keyword>
<evidence type="ECO:0000256" key="1">
    <source>
        <dbReference type="ARBA" id="ARBA00012513"/>
    </source>
</evidence>
<gene>
    <name evidence="11" type="ORF">FTOL_13424</name>
</gene>
<dbReference type="PANTHER" id="PTHR47634">
    <property type="entry name" value="PROTEIN KINASE DOMAIN-CONTAINING PROTEIN-RELATED"/>
    <property type="match status" value="1"/>
</dbReference>
<reference evidence="11" key="1">
    <citation type="submission" date="2018-03" db="EMBL/GenBank/DDBJ databases">
        <authorList>
            <person name="Guldener U."/>
        </authorList>
    </citation>
    <scope>NUCLEOTIDE SEQUENCE</scope>
</reference>
<dbReference type="SUPFAM" id="SSF56112">
    <property type="entry name" value="Protein kinase-like (PK-like)"/>
    <property type="match status" value="1"/>
</dbReference>
<dbReference type="EC" id="2.7.11.1" evidence="1"/>
<evidence type="ECO:0000259" key="10">
    <source>
        <dbReference type="PROSITE" id="PS50011"/>
    </source>
</evidence>
<keyword evidence="4 9" id="KW-0547">Nucleotide-binding</keyword>
<dbReference type="AlphaFoldDB" id="A0AAE8SPW8"/>
<organism evidence="11 12">
    <name type="scientific">Fusarium torulosum</name>
    <dbReference type="NCBI Taxonomy" id="33205"/>
    <lineage>
        <taxon>Eukaryota</taxon>
        <taxon>Fungi</taxon>
        <taxon>Dikarya</taxon>
        <taxon>Ascomycota</taxon>
        <taxon>Pezizomycotina</taxon>
        <taxon>Sordariomycetes</taxon>
        <taxon>Hypocreomycetidae</taxon>
        <taxon>Hypocreales</taxon>
        <taxon>Nectriaceae</taxon>
        <taxon>Fusarium</taxon>
    </lineage>
</organism>
<dbReference type="PANTHER" id="PTHR47634:SF9">
    <property type="entry name" value="PROTEIN KINASE DOMAIN-CONTAINING PROTEIN-RELATED"/>
    <property type="match status" value="1"/>
</dbReference>
<protein>
    <recommendedName>
        <fullName evidence="1">non-specific serine/threonine protein kinase</fullName>
        <ecNumber evidence="1">2.7.11.1</ecNumber>
    </recommendedName>
</protein>
<dbReference type="GO" id="GO:0000245">
    <property type="term" value="P:spliceosomal complex assembly"/>
    <property type="evidence" value="ECO:0007669"/>
    <property type="project" value="TreeGrafter"/>
</dbReference>
<evidence type="ECO:0000256" key="7">
    <source>
        <dbReference type="ARBA" id="ARBA00047899"/>
    </source>
</evidence>
<feature type="domain" description="Protein kinase" evidence="10">
    <location>
        <begin position="37"/>
        <end position="389"/>
    </location>
</feature>
<keyword evidence="12" id="KW-1185">Reference proteome</keyword>
<evidence type="ECO:0000256" key="6">
    <source>
        <dbReference type="ARBA" id="ARBA00022840"/>
    </source>
</evidence>
<dbReference type="Gene3D" id="3.30.200.20">
    <property type="entry name" value="Phosphorylase Kinase, domain 1"/>
    <property type="match status" value="1"/>
</dbReference>
<evidence type="ECO:0000256" key="2">
    <source>
        <dbReference type="ARBA" id="ARBA00022527"/>
    </source>
</evidence>
<dbReference type="InterPro" id="IPR051334">
    <property type="entry name" value="SRPK"/>
</dbReference>
<dbReference type="InterPro" id="IPR000719">
    <property type="entry name" value="Prot_kinase_dom"/>
</dbReference>
<evidence type="ECO:0000256" key="9">
    <source>
        <dbReference type="PROSITE-ProRule" id="PRU10141"/>
    </source>
</evidence>
<comment type="catalytic activity">
    <reaction evidence="7">
        <text>L-threonyl-[protein] + ATP = O-phospho-L-threonyl-[protein] + ADP + H(+)</text>
        <dbReference type="Rhea" id="RHEA:46608"/>
        <dbReference type="Rhea" id="RHEA-COMP:11060"/>
        <dbReference type="Rhea" id="RHEA-COMP:11605"/>
        <dbReference type="ChEBI" id="CHEBI:15378"/>
        <dbReference type="ChEBI" id="CHEBI:30013"/>
        <dbReference type="ChEBI" id="CHEBI:30616"/>
        <dbReference type="ChEBI" id="CHEBI:61977"/>
        <dbReference type="ChEBI" id="CHEBI:456216"/>
        <dbReference type="EC" id="2.7.11.1"/>
    </reaction>
</comment>
<evidence type="ECO:0000256" key="3">
    <source>
        <dbReference type="ARBA" id="ARBA00022679"/>
    </source>
</evidence>
<dbReference type="PROSITE" id="PS50011">
    <property type="entry name" value="PROTEIN_KINASE_DOM"/>
    <property type="match status" value="1"/>
</dbReference>
<dbReference type="InterPro" id="IPR017441">
    <property type="entry name" value="Protein_kinase_ATP_BS"/>
</dbReference>